<dbReference type="GO" id="GO:0003968">
    <property type="term" value="F:RNA-directed RNA polymerase activity"/>
    <property type="evidence" value="ECO:0007669"/>
    <property type="project" value="InterPro"/>
</dbReference>
<dbReference type="SUPFAM" id="SSF56672">
    <property type="entry name" value="DNA/RNA polymerases"/>
    <property type="match status" value="1"/>
</dbReference>
<dbReference type="OrthoDB" id="2316909at2759"/>
<dbReference type="InterPro" id="IPR001205">
    <property type="entry name" value="RNA-dir_pol_C"/>
</dbReference>
<name>A0A9P6QS35_9FUNG</name>
<keyword evidence="4" id="KW-1185">Reference proteome</keyword>
<feature type="compositionally biased region" description="Polar residues" evidence="1">
    <location>
        <begin position="174"/>
        <end position="184"/>
    </location>
</feature>
<evidence type="ECO:0000259" key="2">
    <source>
        <dbReference type="PROSITE" id="PS50507"/>
    </source>
</evidence>
<dbReference type="InterPro" id="IPR043502">
    <property type="entry name" value="DNA/RNA_pol_sf"/>
</dbReference>
<sequence>MEHLFQTGLRNHPGISLTEKNAKRAQLLCCSAEITPMMMPHPLCPECHSEFVEKIEEDNDPRSFVEAGHEQGEGDDDGHEGQETLGLEDLLRVIHLLSRAPLSSNQRQQQGQAQLPGGYPTGTGAGAHTSPFSLFNAQAARSTSGNTTTSAAATSTEPLDEDEEMLEVERDTAPHQQTQGPPTSISSLLERIGLELQFMNEGGQPGLGGFGGLFNMVGNPGDYVFGQGGLDDVITQMMEMQSRQNGPVALSEEAINELPQHTLTSEELATMAACSSPFDLNGIDLAEMLSQIHINPALFSYRRPVVHKGPPLFNRYELDRTRVELQSEFIHFTFHQNKKFYKPMDKMLDYVEQDPHIRTFSKMCPPPLPASVDISQYDYVKPCSPIQMNHLRLFNRQPRPMPQKYDRAFRRAVQHVSALMALPKKLPMPTKLTLSTVRYDGSKFAGLDYARMKLKSREQAHPTALSDAGKAWDTLLTGGLVEPHDTRLGGKGKLIQRGSGGQHGRVDVDVDNISMGRLILMLSHRDLLILGALEQPLTTAYLEDRWPIHIGQSWYHGGSEKFVNKMTRHEVYHCFDAKKFDAAIDGWLVKEALLILREQFVGGMDSQYDTLWSFVYKSLVEVVICRDDGIRMQKHVGTTSGNCFNTLVQSIITMFLGYTALIVKADERLGSIGVELILTQCEIEVLGDDMVMALEMGWIYLTKETLAAVVWDCFNIDWSGKKSFSTRHLMDDSLPNTIPFQGVQFLGTYFRHQRWGEGRYAPKIVVPYRPFKETYLSLMFPKYGAYGPEHSWLRAIGLYLNAAGNPETQQWLEKYLDYLETLDFERPTAWPKSMEKMVTRDYWNTGKLPPLPCRITIDQWYRLTVLARELEE</sequence>
<evidence type="ECO:0000313" key="4">
    <source>
        <dbReference type="Proteomes" id="UP000823405"/>
    </source>
</evidence>
<feature type="region of interest" description="Disordered" evidence="1">
    <location>
        <begin position="101"/>
        <end position="184"/>
    </location>
</feature>
<organism evidence="3 4">
    <name type="scientific">Linnemannia gamsii</name>
    <dbReference type="NCBI Taxonomy" id="64522"/>
    <lineage>
        <taxon>Eukaryota</taxon>
        <taxon>Fungi</taxon>
        <taxon>Fungi incertae sedis</taxon>
        <taxon>Mucoromycota</taxon>
        <taxon>Mortierellomycotina</taxon>
        <taxon>Mortierellomycetes</taxon>
        <taxon>Mortierellales</taxon>
        <taxon>Mortierellaceae</taxon>
        <taxon>Linnemannia</taxon>
    </lineage>
</organism>
<dbReference type="EMBL" id="JAAAIN010002441">
    <property type="protein sequence ID" value="KAG0293114.1"/>
    <property type="molecule type" value="Genomic_DNA"/>
</dbReference>
<evidence type="ECO:0000313" key="3">
    <source>
        <dbReference type="EMBL" id="KAG0293114.1"/>
    </source>
</evidence>
<dbReference type="AlphaFoldDB" id="A0A9P6QS35"/>
<evidence type="ECO:0000256" key="1">
    <source>
        <dbReference type="SAM" id="MobiDB-lite"/>
    </source>
</evidence>
<feature type="domain" description="RdRp catalytic" evidence="2">
    <location>
        <begin position="570"/>
        <end position="702"/>
    </location>
</feature>
<dbReference type="GO" id="GO:0039694">
    <property type="term" value="P:viral RNA genome replication"/>
    <property type="evidence" value="ECO:0007669"/>
    <property type="project" value="InterPro"/>
</dbReference>
<protein>
    <recommendedName>
        <fullName evidence="2">RdRp catalytic domain-containing protein</fullName>
    </recommendedName>
</protein>
<feature type="compositionally biased region" description="Low complexity" evidence="1">
    <location>
        <begin position="139"/>
        <end position="156"/>
    </location>
</feature>
<feature type="compositionally biased region" description="Low complexity" evidence="1">
    <location>
        <begin position="106"/>
        <end position="118"/>
    </location>
</feature>
<dbReference type="GO" id="GO:0006351">
    <property type="term" value="P:DNA-templated transcription"/>
    <property type="evidence" value="ECO:0007669"/>
    <property type="project" value="InterPro"/>
</dbReference>
<gene>
    <name evidence="3" type="ORF">BGZ97_005414</name>
</gene>
<accession>A0A9P6QS35</accession>
<reference evidence="3" key="1">
    <citation type="journal article" date="2020" name="Fungal Divers.">
        <title>Resolving the Mortierellaceae phylogeny through synthesis of multi-gene phylogenetics and phylogenomics.</title>
        <authorList>
            <person name="Vandepol N."/>
            <person name="Liber J."/>
            <person name="Desiro A."/>
            <person name="Na H."/>
            <person name="Kennedy M."/>
            <person name="Barry K."/>
            <person name="Grigoriev I.V."/>
            <person name="Miller A.N."/>
            <person name="O'Donnell K."/>
            <person name="Stajich J.E."/>
            <person name="Bonito G."/>
        </authorList>
    </citation>
    <scope>NUCLEOTIDE SEQUENCE</scope>
    <source>
        <strain evidence="3">NVP60</strain>
    </source>
</reference>
<dbReference type="Pfam" id="PF00680">
    <property type="entry name" value="RdRP_1"/>
    <property type="match status" value="1"/>
</dbReference>
<comment type="caution">
    <text evidence="3">The sequence shown here is derived from an EMBL/GenBank/DDBJ whole genome shotgun (WGS) entry which is preliminary data.</text>
</comment>
<dbReference type="GO" id="GO:0003723">
    <property type="term" value="F:RNA binding"/>
    <property type="evidence" value="ECO:0007669"/>
    <property type="project" value="InterPro"/>
</dbReference>
<dbReference type="Proteomes" id="UP000823405">
    <property type="component" value="Unassembled WGS sequence"/>
</dbReference>
<dbReference type="InterPro" id="IPR007094">
    <property type="entry name" value="RNA-dir_pol_PSvirus"/>
</dbReference>
<dbReference type="PROSITE" id="PS50507">
    <property type="entry name" value="RDRP_SSRNA_POS"/>
    <property type="match status" value="1"/>
</dbReference>
<proteinExistence type="predicted"/>